<dbReference type="PANTHER" id="PTHR34322">
    <property type="entry name" value="TRANSPOSASE, Y1_TNP DOMAIN-CONTAINING"/>
    <property type="match status" value="1"/>
</dbReference>
<sequence>MARLPRLSVGGLPHLLVQRSHHGQPVFIDDSDRTLFRNLLGDAAKSEGVALHAYALMDDQVRLLATPGTAEALGRMMQTLGRRYGGAFNRRHARSGGLWEGRFRATIIEPERHLLEAMRYLEDEHNWDGGVAQAEGGPVSSRGHHVGRRQDSLVTDHALFWALGNTPFDREVNYRRLLEEGLAQAPRERLESAVRTGWPLGSEAFVADLSGKTERRLVPLKRGRPPKAK</sequence>
<dbReference type="SUPFAM" id="SSF143422">
    <property type="entry name" value="Transposase IS200-like"/>
    <property type="match status" value="1"/>
</dbReference>
<dbReference type="OrthoDB" id="9814067at2"/>
<dbReference type="GO" id="GO:0006313">
    <property type="term" value="P:DNA transposition"/>
    <property type="evidence" value="ECO:0007669"/>
    <property type="project" value="InterPro"/>
</dbReference>
<dbReference type="Proteomes" id="UP000193427">
    <property type="component" value="Chromosome"/>
</dbReference>
<dbReference type="Gene3D" id="3.30.70.1290">
    <property type="entry name" value="Transposase IS200-like"/>
    <property type="match status" value="1"/>
</dbReference>
<keyword evidence="2" id="KW-1185">Reference proteome</keyword>
<proteinExistence type="predicted"/>
<dbReference type="EMBL" id="CP015118">
    <property type="protein sequence ID" value="ARN19457.1"/>
    <property type="molecule type" value="Genomic_DNA"/>
</dbReference>
<dbReference type="InterPro" id="IPR002686">
    <property type="entry name" value="Transposase_17"/>
</dbReference>
<evidence type="ECO:0000313" key="2">
    <source>
        <dbReference type="Proteomes" id="UP000193427"/>
    </source>
</evidence>
<dbReference type="GO" id="GO:0003677">
    <property type="term" value="F:DNA binding"/>
    <property type="evidence" value="ECO:0007669"/>
    <property type="project" value="InterPro"/>
</dbReference>
<dbReference type="SMART" id="SM01321">
    <property type="entry name" value="Y1_Tnp"/>
    <property type="match status" value="1"/>
</dbReference>
<gene>
    <name evidence="1" type="ORF">A4W93_05770</name>
</gene>
<accession>A0A1W6L5K1</accession>
<dbReference type="STRING" id="946333.A4W93_05770"/>
<dbReference type="KEGG" id="rgu:A4W93_05770"/>
<dbReference type="AlphaFoldDB" id="A0A1W6L5K1"/>
<dbReference type="PANTHER" id="PTHR34322:SF2">
    <property type="entry name" value="TRANSPOSASE IS200-LIKE DOMAIN-CONTAINING PROTEIN"/>
    <property type="match status" value="1"/>
</dbReference>
<organism evidence="1 2">
    <name type="scientific">Piscinibacter gummiphilus</name>
    <dbReference type="NCBI Taxonomy" id="946333"/>
    <lineage>
        <taxon>Bacteria</taxon>
        <taxon>Pseudomonadati</taxon>
        <taxon>Pseudomonadota</taxon>
        <taxon>Betaproteobacteria</taxon>
        <taxon>Burkholderiales</taxon>
        <taxon>Sphaerotilaceae</taxon>
        <taxon>Piscinibacter</taxon>
    </lineage>
</organism>
<dbReference type="InterPro" id="IPR036515">
    <property type="entry name" value="Transposase_17_sf"/>
</dbReference>
<evidence type="ECO:0000313" key="1">
    <source>
        <dbReference type="EMBL" id="ARN19457.1"/>
    </source>
</evidence>
<dbReference type="RefSeq" id="WP_085749717.1">
    <property type="nucleotide sequence ID" value="NZ_BSPR01000002.1"/>
</dbReference>
<dbReference type="GO" id="GO:0004803">
    <property type="term" value="F:transposase activity"/>
    <property type="evidence" value="ECO:0007669"/>
    <property type="project" value="InterPro"/>
</dbReference>
<name>A0A1W6L5K1_9BURK</name>
<reference evidence="1 2" key="1">
    <citation type="submission" date="2016-04" db="EMBL/GenBank/DDBJ databases">
        <title>Complete genome sequence of natural rubber-degrading, novel Gram-negative bacterium, Rhizobacter gummiphilus strain NS21.</title>
        <authorList>
            <person name="Tabata M."/>
            <person name="Kasai D."/>
            <person name="Fukuda M."/>
        </authorList>
    </citation>
    <scope>NUCLEOTIDE SEQUENCE [LARGE SCALE GENOMIC DNA]</scope>
    <source>
        <strain evidence="1 2">NS21</strain>
    </source>
</reference>
<protein>
    <submittedName>
        <fullName evidence="1">Transposase</fullName>
    </submittedName>
</protein>